<evidence type="ECO:0000313" key="10">
    <source>
        <dbReference type="Proteomes" id="UP000319499"/>
    </source>
</evidence>
<evidence type="ECO:0000256" key="4">
    <source>
        <dbReference type="ARBA" id="ARBA00022655"/>
    </source>
</evidence>
<comment type="similarity">
    <text evidence="2 8">Belongs to the pantothenate synthetase family.</text>
</comment>
<keyword evidence="6 8" id="KW-0067">ATP-binding</keyword>
<dbReference type="EC" id="6.3.2.1" evidence="8"/>
<dbReference type="Gene3D" id="3.40.50.620">
    <property type="entry name" value="HUPs"/>
    <property type="match status" value="1"/>
</dbReference>
<dbReference type="InterPro" id="IPR014729">
    <property type="entry name" value="Rossmann-like_a/b/a_fold"/>
</dbReference>
<dbReference type="UniPathway" id="UPA00028">
    <property type="reaction ID" value="UER00005"/>
</dbReference>
<evidence type="ECO:0000313" key="9">
    <source>
        <dbReference type="EMBL" id="TWP27759.1"/>
    </source>
</evidence>
<name>A0A563DCG1_9FLAO</name>
<dbReference type="GO" id="GO:0005829">
    <property type="term" value="C:cytosol"/>
    <property type="evidence" value="ECO:0007669"/>
    <property type="project" value="TreeGrafter"/>
</dbReference>
<dbReference type="InterPro" id="IPR003721">
    <property type="entry name" value="Pantoate_ligase"/>
</dbReference>
<dbReference type="Proteomes" id="UP000319499">
    <property type="component" value="Unassembled WGS sequence"/>
</dbReference>
<dbReference type="GO" id="GO:0015940">
    <property type="term" value="P:pantothenate biosynthetic process"/>
    <property type="evidence" value="ECO:0007669"/>
    <property type="project" value="UniProtKB-UniRule"/>
</dbReference>
<dbReference type="PANTHER" id="PTHR21299:SF1">
    <property type="entry name" value="PANTOATE--BETA-ALANINE LIGASE"/>
    <property type="match status" value="1"/>
</dbReference>
<feature type="active site" description="Proton donor" evidence="8">
    <location>
        <position position="37"/>
    </location>
</feature>
<dbReference type="RefSeq" id="WP_146292711.1">
    <property type="nucleotide sequence ID" value="NZ_SELH01000021.1"/>
</dbReference>
<dbReference type="CDD" id="cd00560">
    <property type="entry name" value="PanC"/>
    <property type="match status" value="1"/>
</dbReference>
<dbReference type="AlphaFoldDB" id="A0A563DCG1"/>
<keyword evidence="10" id="KW-1185">Reference proteome</keyword>
<evidence type="ECO:0000256" key="5">
    <source>
        <dbReference type="ARBA" id="ARBA00022741"/>
    </source>
</evidence>
<dbReference type="NCBIfam" id="TIGR00018">
    <property type="entry name" value="panC"/>
    <property type="match status" value="1"/>
</dbReference>
<sequence>MVILRNRQDLSDFSSSINDKQLTLGFVPTMGALHQGHLSLIQKSIEENQYTLASIYVNPTQFNDISDFEKYPKTELEDIKKLESIGCDAVYIPSNQDMYPEGLEIDEFTIGTLGDYMEGHSRPGHFDGMITIVRRLFLQIKPSKAYFGEKDFQQLQIIRKFVYDEKLPIKIIGMPIFREDSGLALSSRNSRLSGSFKEEAPFIYQSLLKAKKLIENCKPVSEVISEIKELYDSSIFKLDYFIIAEEENLIPVEKLESNKSYRAFITVYAGEVRLIDNIKLDFNNCI</sequence>
<feature type="binding site" evidence="8">
    <location>
        <position position="154"/>
    </location>
    <ligand>
        <name>(R)-pantoate</name>
        <dbReference type="ChEBI" id="CHEBI:15980"/>
    </ligand>
</feature>
<comment type="subunit">
    <text evidence="8">Homodimer.</text>
</comment>
<feature type="binding site" evidence="8">
    <location>
        <begin position="148"/>
        <end position="151"/>
    </location>
    <ligand>
        <name>ATP</name>
        <dbReference type="ChEBI" id="CHEBI:30616"/>
    </ligand>
</feature>
<proteinExistence type="inferred from homology"/>
<comment type="miscellaneous">
    <text evidence="8">The reaction proceeds by a bi uni uni bi ping pong mechanism.</text>
</comment>
<comment type="caution">
    <text evidence="8">Lacks conserved residue(s) required for the propagation of feature annotation.</text>
</comment>
<keyword evidence="4 8" id="KW-0566">Pantothenate biosynthesis</keyword>
<keyword evidence="8" id="KW-0963">Cytoplasm</keyword>
<evidence type="ECO:0000256" key="7">
    <source>
        <dbReference type="ARBA" id="ARBA00048258"/>
    </source>
</evidence>
<accession>A0A563DCG1</accession>
<comment type="catalytic activity">
    <reaction evidence="7 8">
        <text>(R)-pantoate + beta-alanine + ATP = (R)-pantothenate + AMP + diphosphate + H(+)</text>
        <dbReference type="Rhea" id="RHEA:10912"/>
        <dbReference type="ChEBI" id="CHEBI:15378"/>
        <dbReference type="ChEBI" id="CHEBI:15980"/>
        <dbReference type="ChEBI" id="CHEBI:29032"/>
        <dbReference type="ChEBI" id="CHEBI:30616"/>
        <dbReference type="ChEBI" id="CHEBI:33019"/>
        <dbReference type="ChEBI" id="CHEBI:57966"/>
        <dbReference type="ChEBI" id="CHEBI:456215"/>
        <dbReference type="EC" id="6.3.2.1"/>
    </reaction>
</comment>
<reference evidence="9 10" key="1">
    <citation type="submission" date="2019-02" db="EMBL/GenBank/DDBJ databases">
        <title>Apibacter muscae sp. nov.: a novel member of the house fly microbiota.</title>
        <authorList>
            <person name="Park R."/>
        </authorList>
    </citation>
    <scope>NUCLEOTIDE SEQUENCE [LARGE SCALE GENOMIC DNA]</scope>
    <source>
        <strain evidence="9 10">AL1</strain>
    </source>
</reference>
<dbReference type="Pfam" id="PF02569">
    <property type="entry name" value="Pantoate_ligase"/>
    <property type="match status" value="1"/>
</dbReference>
<comment type="function">
    <text evidence="8">Catalyzes the condensation of pantoate with beta-alanine in an ATP-dependent reaction via a pantoyl-adenylate intermediate.</text>
</comment>
<keyword evidence="5 8" id="KW-0547">Nucleotide-binding</keyword>
<dbReference type="Gene3D" id="3.30.1300.10">
    <property type="entry name" value="Pantoate-beta-alanine ligase, C-terminal domain"/>
    <property type="match status" value="1"/>
</dbReference>
<evidence type="ECO:0000256" key="6">
    <source>
        <dbReference type="ARBA" id="ARBA00022840"/>
    </source>
</evidence>
<evidence type="ECO:0000256" key="1">
    <source>
        <dbReference type="ARBA" id="ARBA00004990"/>
    </source>
</evidence>
<feature type="binding site" evidence="8">
    <location>
        <begin position="30"/>
        <end position="37"/>
    </location>
    <ligand>
        <name>ATP</name>
        <dbReference type="ChEBI" id="CHEBI:30616"/>
    </ligand>
</feature>
<dbReference type="EMBL" id="SELH01000021">
    <property type="protein sequence ID" value="TWP27759.1"/>
    <property type="molecule type" value="Genomic_DNA"/>
</dbReference>
<feature type="binding site" evidence="8">
    <location>
        <position position="61"/>
    </location>
    <ligand>
        <name>(R)-pantoate</name>
        <dbReference type="ChEBI" id="CHEBI:15980"/>
    </ligand>
</feature>
<keyword evidence="3 8" id="KW-0436">Ligase</keyword>
<dbReference type="OrthoDB" id="9773087at2"/>
<evidence type="ECO:0000256" key="3">
    <source>
        <dbReference type="ARBA" id="ARBA00022598"/>
    </source>
</evidence>
<dbReference type="InterPro" id="IPR042176">
    <property type="entry name" value="Pantoate_ligase_C"/>
</dbReference>
<comment type="pathway">
    <text evidence="1 8">Cofactor biosynthesis; (R)-pantothenate biosynthesis; (R)-pantothenate from (R)-pantoate and beta-alanine: step 1/1.</text>
</comment>
<protein>
    <recommendedName>
        <fullName evidence="8">Pantothenate synthetase</fullName>
        <shortName evidence="8">PS</shortName>
        <ecNumber evidence="8">6.3.2.1</ecNumber>
    </recommendedName>
    <alternativeName>
        <fullName evidence="8">Pantoate--beta-alanine ligase</fullName>
    </alternativeName>
    <alternativeName>
        <fullName evidence="8">Pantoate-activating enzyme</fullName>
    </alternativeName>
</protein>
<gene>
    <name evidence="8" type="primary">panC</name>
    <name evidence="9" type="ORF">ETU09_06595</name>
</gene>
<dbReference type="GO" id="GO:0005524">
    <property type="term" value="F:ATP binding"/>
    <property type="evidence" value="ECO:0007669"/>
    <property type="project" value="UniProtKB-KW"/>
</dbReference>
<feature type="binding site" evidence="8">
    <location>
        <position position="61"/>
    </location>
    <ligand>
        <name>beta-alanine</name>
        <dbReference type="ChEBI" id="CHEBI:57966"/>
    </ligand>
</feature>
<evidence type="ECO:0000256" key="2">
    <source>
        <dbReference type="ARBA" id="ARBA00009256"/>
    </source>
</evidence>
<organism evidence="9 10">
    <name type="scientific">Apibacter muscae</name>
    <dbReference type="NCBI Taxonomy" id="2509004"/>
    <lineage>
        <taxon>Bacteria</taxon>
        <taxon>Pseudomonadati</taxon>
        <taxon>Bacteroidota</taxon>
        <taxon>Flavobacteriia</taxon>
        <taxon>Flavobacteriales</taxon>
        <taxon>Weeksellaceae</taxon>
        <taxon>Apibacter</taxon>
    </lineage>
</organism>
<feature type="binding site" evidence="8">
    <location>
        <begin position="185"/>
        <end position="188"/>
    </location>
    <ligand>
        <name>ATP</name>
        <dbReference type="ChEBI" id="CHEBI:30616"/>
    </ligand>
</feature>
<dbReference type="GO" id="GO:0004592">
    <property type="term" value="F:pantoate-beta-alanine ligase activity"/>
    <property type="evidence" value="ECO:0007669"/>
    <property type="project" value="UniProtKB-UniRule"/>
</dbReference>
<dbReference type="HAMAP" id="MF_00158">
    <property type="entry name" value="PanC"/>
    <property type="match status" value="1"/>
</dbReference>
<comment type="caution">
    <text evidence="9">The sequence shown here is derived from an EMBL/GenBank/DDBJ whole genome shotgun (WGS) entry which is preliminary data.</text>
</comment>
<dbReference type="PANTHER" id="PTHR21299">
    <property type="entry name" value="CYTIDYLATE KINASE/PANTOATE-BETA-ALANINE LIGASE"/>
    <property type="match status" value="1"/>
</dbReference>
<dbReference type="SUPFAM" id="SSF52374">
    <property type="entry name" value="Nucleotidylyl transferase"/>
    <property type="match status" value="1"/>
</dbReference>
<comment type="subcellular location">
    <subcellularLocation>
        <location evidence="8">Cytoplasm</location>
    </subcellularLocation>
</comment>
<evidence type="ECO:0000256" key="8">
    <source>
        <dbReference type="HAMAP-Rule" id="MF_00158"/>
    </source>
</evidence>